<organism evidence="1 2">
    <name type="scientific">Mycoplasma phocimorsus</name>
    <dbReference type="NCBI Taxonomy" id="3045839"/>
    <lineage>
        <taxon>Bacteria</taxon>
        <taxon>Bacillati</taxon>
        <taxon>Mycoplasmatota</taxon>
        <taxon>Mollicutes</taxon>
        <taxon>Mycoplasmataceae</taxon>
        <taxon>Mycoplasma</taxon>
    </lineage>
</organism>
<gene>
    <name evidence="1" type="ORF">QLQ80_02795</name>
</gene>
<dbReference type="RefSeq" id="WP_283823560.1">
    <property type="nucleotide sequence ID" value="NZ_JASDAY010000016.1"/>
</dbReference>
<dbReference type="Proteomes" id="UP001224428">
    <property type="component" value="Unassembled WGS sequence"/>
</dbReference>
<name>A0AAJ1PRH4_9MOLU</name>
<comment type="caution">
    <text evidence="1">The sequence shown here is derived from an EMBL/GenBank/DDBJ whole genome shotgun (WGS) entry which is preliminary data.</text>
</comment>
<reference evidence="1" key="1">
    <citation type="submission" date="2023-05" db="EMBL/GenBank/DDBJ databases">
        <title>Mycoplasma phocimorsus sp. nov., isolated from Scandinavian patients with seal finger or septic arthritis after contact with seals.</title>
        <authorList>
            <person name="Skafte-Holm A."/>
            <person name="Pedersen T.R."/>
            <person name="Froelund M."/>
            <person name="Stegger M."/>
            <person name="Qvortrup K."/>
            <person name="Michaels D.L."/>
            <person name="Brown D.R."/>
            <person name="Jensen J.S."/>
        </authorList>
    </citation>
    <scope>NUCLEOTIDE SEQUENCE</scope>
    <source>
        <strain evidence="1">M5725</strain>
    </source>
</reference>
<keyword evidence="2" id="KW-1185">Reference proteome</keyword>
<proteinExistence type="predicted"/>
<evidence type="ECO:0000313" key="2">
    <source>
        <dbReference type="Proteomes" id="UP001224428"/>
    </source>
</evidence>
<dbReference type="AlphaFoldDB" id="A0AAJ1PRH4"/>
<accession>A0AAJ1PRH4</accession>
<protein>
    <submittedName>
        <fullName evidence="1">Uncharacterized protein</fullName>
    </submittedName>
</protein>
<sequence length="145" mass="17293">MKKINIKTLTPITLKKEFKDKYQIKNFKETIFIITLDDNYYYYLTSTNEITKKINDMQIVVSKEQAIDSEGNIKNFDYDYTLDFSKIFRIKKEELIKFIFFESPLRINWDKQLDIVINVDKYIGNSKKIKIVLINENVNSLLVLS</sequence>
<dbReference type="EMBL" id="JASDDP010000024">
    <property type="protein sequence ID" value="MDJ1645994.1"/>
    <property type="molecule type" value="Genomic_DNA"/>
</dbReference>
<evidence type="ECO:0000313" key="1">
    <source>
        <dbReference type="EMBL" id="MDJ1645994.1"/>
    </source>
</evidence>